<dbReference type="EMBL" id="CCAZ020000002">
    <property type="protein sequence ID" value="CEG10243.1"/>
    <property type="molecule type" value="Genomic_DNA"/>
</dbReference>
<accession>A0A090N8L5</accession>
<dbReference type="Proteomes" id="UP000035762">
    <property type="component" value="Unassembled WGS sequence"/>
</dbReference>
<feature type="signal peptide" evidence="1">
    <location>
        <begin position="1"/>
        <end position="24"/>
    </location>
</feature>
<organism evidence="3 4">
    <name type="scientific">Afipia felis</name>
    <name type="common">Cat scratch disease bacillus</name>
    <dbReference type="NCBI Taxonomy" id="1035"/>
    <lineage>
        <taxon>Bacteria</taxon>
        <taxon>Pseudomonadati</taxon>
        <taxon>Pseudomonadota</taxon>
        <taxon>Alphaproteobacteria</taxon>
        <taxon>Hyphomicrobiales</taxon>
        <taxon>Nitrobacteraceae</taxon>
        <taxon>Afipia</taxon>
    </lineage>
</organism>
<dbReference type="PANTHER" id="PTHR36507:SF1">
    <property type="entry name" value="BLL1555 PROTEIN"/>
    <property type="match status" value="1"/>
</dbReference>
<dbReference type="RefSeq" id="WP_048757853.1">
    <property type="nucleotide sequence ID" value="NZ_CCAZ020000002.1"/>
</dbReference>
<dbReference type="Gene3D" id="2.60.40.420">
    <property type="entry name" value="Cupredoxins - blue copper proteins"/>
    <property type="match status" value="1"/>
</dbReference>
<dbReference type="OrthoDB" id="9796416at2"/>
<keyword evidence="4" id="KW-1185">Reference proteome</keyword>
<feature type="chain" id="PRO_5001861539" evidence="1">
    <location>
        <begin position="25"/>
        <end position="105"/>
    </location>
</feature>
<keyword evidence="1" id="KW-0732">Signal</keyword>
<sequence>MLSARYWLVPMVVATVLGSAPAHAETVRVTIDKLVFSPAVVKAKVGDTIEWVNNDILAHTATVKGDWDVLIPPKKSATLVIKKAGEVEYYCRFHPNMKAKIDVTN</sequence>
<gene>
    <name evidence="3" type="primary">petE</name>
    <name evidence="3" type="ORF">BN961_03681</name>
</gene>
<dbReference type="InterPro" id="IPR008972">
    <property type="entry name" value="Cupredoxin"/>
</dbReference>
<dbReference type="PANTHER" id="PTHR36507">
    <property type="entry name" value="BLL1555 PROTEIN"/>
    <property type="match status" value="1"/>
</dbReference>
<evidence type="ECO:0000313" key="3">
    <source>
        <dbReference type="EMBL" id="CEG10243.1"/>
    </source>
</evidence>
<dbReference type="InterPro" id="IPR028096">
    <property type="entry name" value="EfeO_Cupredoxin"/>
</dbReference>
<feature type="domain" description="EfeO-type cupredoxin-like" evidence="2">
    <location>
        <begin position="19"/>
        <end position="101"/>
    </location>
</feature>
<evidence type="ECO:0000313" key="4">
    <source>
        <dbReference type="Proteomes" id="UP000035762"/>
    </source>
</evidence>
<dbReference type="InterPro" id="IPR052721">
    <property type="entry name" value="ET_Amicyanin"/>
</dbReference>
<dbReference type="AlphaFoldDB" id="A0A090N8L5"/>
<reference evidence="3 4" key="1">
    <citation type="journal article" date="2014" name="Genome Announc.">
        <title>Genome Sequence of Afipia felis Strain 76713, Isolated in Hospital Water Using an Amoeba Co-Culture Procedure.</title>
        <authorList>
            <person name="Benamar S."/>
            <person name="La Scola B."/>
            <person name="Croce O."/>
        </authorList>
    </citation>
    <scope>NUCLEOTIDE SEQUENCE [LARGE SCALE GENOMIC DNA]</scope>
    <source>
        <strain evidence="3 4">76713</strain>
    </source>
</reference>
<dbReference type="STRING" id="1035.BN961_03681"/>
<evidence type="ECO:0000259" key="2">
    <source>
        <dbReference type="Pfam" id="PF13473"/>
    </source>
</evidence>
<dbReference type="SUPFAM" id="SSF49503">
    <property type="entry name" value="Cupredoxins"/>
    <property type="match status" value="1"/>
</dbReference>
<proteinExistence type="predicted"/>
<name>A0A090N8L5_AFIFE</name>
<comment type="caution">
    <text evidence="3">The sequence shown here is derived from an EMBL/GenBank/DDBJ whole genome shotgun (WGS) entry which is preliminary data.</text>
</comment>
<dbReference type="Pfam" id="PF13473">
    <property type="entry name" value="Cupredoxin_1"/>
    <property type="match status" value="1"/>
</dbReference>
<protein>
    <submittedName>
        <fullName evidence="3">Plastocyanin</fullName>
    </submittedName>
</protein>
<evidence type="ECO:0000256" key="1">
    <source>
        <dbReference type="SAM" id="SignalP"/>
    </source>
</evidence>